<evidence type="ECO:0000313" key="1">
    <source>
        <dbReference type="EMBL" id="CEL55789.1"/>
    </source>
</evidence>
<dbReference type="EMBL" id="LN679101">
    <property type="protein sequence ID" value="CEL55789.1"/>
    <property type="molecule type" value="Genomic_DNA"/>
</dbReference>
<keyword evidence="2" id="KW-1185">Reference proteome</keyword>
<gene>
    <name evidence="1" type="ORF">RSOLAG1IB_01801</name>
</gene>
<dbReference type="Proteomes" id="UP000059188">
    <property type="component" value="Unassembled WGS sequence"/>
</dbReference>
<organism evidence="1 2">
    <name type="scientific">Thanatephorus cucumeris (strain AG1-IB / isolate 7/3/14)</name>
    <name type="common">Lettuce bottom rot fungus</name>
    <name type="synonym">Rhizoctonia solani</name>
    <dbReference type="NCBI Taxonomy" id="1108050"/>
    <lineage>
        <taxon>Eukaryota</taxon>
        <taxon>Fungi</taxon>
        <taxon>Dikarya</taxon>
        <taxon>Basidiomycota</taxon>
        <taxon>Agaricomycotina</taxon>
        <taxon>Agaricomycetes</taxon>
        <taxon>Cantharellales</taxon>
        <taxon>Ceratobasidiaceae</taxon>
        <taxon>Rhizoctonia</taxon>
        <taxon>Rhizoctonia solani AG-1</taxon>
    </lineage>
</organism>
<proteinExistence type="predicted"/>
<accession>A0A0B7FFV0</accession>
<sequence>MGFHTENNADEPSLIQLLAQELLGLGRNRMRRLSRMKYGGIKVPFVAVAVLGAGRSENVFDAQPFGSLLPSKYMETPAGSTYTLASFLLQNTIVCLQKHVKSWDGIGQHKIKFGQNLFFQRKFCRNRSPDVSR</sequence>
<reference evidence="1 2" key="1">
    <citation type="submission" date="2014-11" db="EMBL/GenBank/DDBJ databases">
        <authorList>
            <person name="Wibberg Daniel"/>
        </authorList>
    </citation>
    <scope>NUCLEOTIDE SEQUENCE [LARGE SCALE GENOMIC DNA]</scope>
    <source>
        <strain evidence="1">Rhizoctonia solani AG1-IB 7/3/14</strain>
    </source>
</reference>
<evidence type="ECO:0000313" key="2">
    <source>
        <dbReference type="Proteomes" id="UP000059188"/>
    </source>
</evidence>
<protein>
    <submittedName>
        <fullName evidence="1">Uncharacterized protein</fullName>
    </submittedName>
</protein>
<name>A0A0B7FFV0_THACB</name>
<dbReference type="AlphaFoldDB" id="A0A0B7FFV0"/>